<dbReference type="PANTHER" id="PTHR31238">
    <property type="entry name" value="GERMIN-LIKE PROTEIN SUBFAMILY 3 MEMBER 3"/>
    <property type="match status" value="1"/>
</dbReference>
<evidence type="ECO:0000256" key="1">
    <source>
        <dbReference type="ARBA" id="ARBA00004271"/>
    </source>
</evidence>
<evidence type="ECO:0000256" key="2">
    <source>
        <dbReference type="ARBA" id="ARBA00007456"/>
    </source>
</evidence>
<dbReference type="AlphaFoldDB" id="A0A8S0R2I3"/>
<gene>
    <name evidence="9" type="ORF">OLEA9_A115603</name>
</gene>
<comment type="similarity">
    <text evidence="2 7">Belongs to the germin family.</text>
</comment>
<keyword evidence="5 7" id="KW-0479">Metal-binding</keyword>
<feature type="signal peptide" evidence="7">
    <location>
        <begin position="1"/>
        <end position="21"/>
    </location>
</feature>
<dbReference type="OrthoDB" id="1737620at2759"/>
<dbReference type="InterPro" id="IPR011051">
    <property type="entry name" value="RmlC_Cupin_sf"/>
</dbReference>
<keyword evidence="3 7" id="KW-0052">Apoplast</keyword>
<dbReference type="GO" id="GO:0048046">
    <property type="term" value="C:apoplast"/>
    <property type="evidence" value="ECO:0007669"/>
    <property type="project" value="UniProtKB-SubCell"/>
</dbReference>
<dbReference type="Gene3D" id="2.60.120.10">
    <property type="entry name" value="Jelly Rolls"/>
    <property type="match status" value="1"/>
</dbReference>
<feature type="chain" id="PRO_5035969723" description="Germin-like protein" evidence="7">
    <location>
        <begin position="22"/>
        <end position="105"/>
    </location>
</feature>
<name>A0A8S0R2I3_OLEEU</name>
<feature type="domain" description="Cupin type-1" evidence="8">
    <location>
        <begin position="43"/>
        <end position="105"/>
    </location>
</feature>
<reference evidence="9 10" key="1">
    <citation type="submission" date="2019-12" db="EMBL/GenBank/DDBJ databases">
        <authorList>
            <person name="Alioto T."/>
            <person name="Alioto T."/>
            <person name="Gomez Garrido J."/>
        </authorList>
    </citation>
    <scope>NUCLEOTIDE SEQUENCE [LARGE SCALE GENOMIC DNA]</scope>
</reference>
<sequence length="105" mass="11285">MAKRIRHFSMVALAFCCIAFAFEHSLLQDFYVAALTGSILEGKKGDVYVFPVGLVPFQHNVGKVNVVAIVALSSQIPGVISIANTIFGSKPDISTDILAKAFQVD</sequence>
<dbReference type="Pfam" id="PF00190">
    <property type="entry name" value="Cupin_1"/>
    <property type="match status" value="1"/>
</dbReference>
<comment type="subcellular location">
    <subcellularLocation>
        <location evidence="1 7">Secreted</location>
        <location evidence="1 7">Extracellular space</location>
        <location evidence="1 7">Apoplast</location>
    </subcellularLocation>
</comment>
<evidence type="ECO:0000256" key="5">
    <source>
        <dbReference type="ARBA" id="ARBA00022723"/>
    </source>
</evidence>
<keyword evidence="4 7" id="KW-0964">Secreted</keyword>
<dbReference type="InterPro" id="IPR014710">
    <property type="entry name" value="RmlC-like_jellyroll"/>
</dbReference>
<evidence type="ECO:0000313" key="10">
    <source>
        <dbReference type="Proteomes" id="UP000594638"/>
    </source>
</evidence>
<dbReference type="PRINTS" id="PR00325">
    <property type="entry name" value="GERMIN"/>
</dbReference>
<evidence type="ECO:0000256" key="4">
    <source>
        <dbReference type="ARBA" id="ARBA00022525"/>
    </source>
</evidence>
<protein>
    <recommendedName>
        <fullName evidence="7">Germin-like protein</fullName>
    </recommendedName>
</protein>
<dbReference type="Gramene" id="OE9A115603T1">
    <property type="protein sequence ID" value="OE9A115603C1"/>
    <property type="gene ID" value="OE9A115603"/>
</dbReference>
<evidence type="ECO:0000256" key="7">
    <source>
        <dbReference type="RuleBase" id="RU366015"/>
    </source>
</evidence>
<dbReference type="GO" id="GO:0030145">
    <property type="term" value="F:manganese ion binding"/>
    <property type="evidence" value="ECO:0007669"/>
    <property type="project" value="UniProtKB-UniRule"/>
</dbReference>
<evidence type="ECO:0000256" key="3">
    <source>
        <dbReference type="ARBA" id="ARBA00022523"/>
    </source>
</evidence>
<comment type="caution">
    <text evidence="9">The sequence shown here is derived from an EMBL/GenBank/DDBJ whole genome shotgun (WGS) entry which is preliminary data.</text>
</comment>
<keyword evidence="10" id="KW-1185">Reference proteome</keyword>
<dbReference type="Proteomes" id="UP000594638">
    <property type="component" value="Unassembled WGS sequence"/>
</dbReference>
<evidence type="ECO:0000256" key="6">
    <source>
        <dbReference type="ARBA" id="ARBA00023211"/>
    </source>
</evidence>
<dbReference type="EMBL" id="CACTIH010002083">
    <property type="protein sequence ID" value="CAA2973084.1"/>
    <property type="molecule type" value="Genomic_DNA"/>
</dbReference>
<accession>A0A8S0R2I3</accession>
<keyword evidence="7" id="KW-0732">Signal</keyword>
<organism evidence="9 10">
    <name type="scientific">Olea europaea subsp. europaea</name>
    <dbReference type="NCBI Taxonomy" id="158383"/>
    <lineage>
        <taxon>Eukaryota</taxon>
        <taxon>Viridiplantae</taxon>
        <taxon>Streptophyta</taxon>
        <taxon>Embryophyta</taxon>
        <taxon>Tracheophyta</taxon>
        <taxon>Spermatophyta</taxon>
        <taxon>Magnoliopsida</taxon>
        <taxon>eudicotyledons</taxon>
        <taxon>Gunneridae</taxon>
        <taxon>Pentapetalae</taxon>
        <taxon>asterids</taxon>
        <taxon>lamiids</taxon>
        <taxon>Lamiales</taxon>
        <taxon>Oleaceae</taxon>
        <taxon>Oleeae</taxon>
        <taxon>Olea</taxon>
    </lineage>
</organism>
<dbReference type="InterPro" id="IPR001929">
    <property type="entry name" value="Germin"/>
</dbReference>
<proteinExistence type="inferred from homology"/>
<keyword evidence="6 7" id="KW-0464">Manganese</keyword>
<evidence type="ECO:0000313" key="9">
    <source>
        <dbReference type="EMBL" id="CAA2973084.1"/>
    </source>
</evidence>
<dbReference type="SUPFAM" id="SSF51182">
    <property type="entry name" value="RmlC-like cupins"/>
    <property type="match status" value="1"/>
</dbReference>
<evidence type="ECO:0000259" key="8">
    <source>
        <dbReference type="Pfam" id="PF00190"/>
    </source>
</evidence>
<dbReference type="InterPro" id="IPR006045">
    <property type="entry name" value="Cupin_1"/>
</dbReference>